<dbReference type="EMBL" id="JBHSAJ010000014">
    <property type="protein sequence ID" value="MFC3934236.1"/>
    <property type="molecule type" value="Genomic_DNA"/>
</dbReference>
<gene>
    <name evidence="3" type="ORF">ACFOW3_06325</name>
</gene>
<evidence type="ECO:0000313" key="3">
    <source>
        <dbReference type="EMBL" id="MFC3934236.1"/>
    </source>
</evidence>
<dbReference type="InterPro" id="IPR018754">
    <property type="entry name" value="RovC-like_DNA-bd"/>
</dbReference>
<dbReference type="Pfam" id="PF22791">
    <property type="entry name" value="DUF7011"/>
    <property type="match status" value="1"/>
</dbReference>
<feature type="domain" description="T6SS Transcription factor RovC-like DNA binding" evidence="1">
    <location>
        <begin position="72"/>
        <end position="174"/>
    </location>
</feature>
<evidence type="ECO:0000259" key="2">
    <source>
        <dbReference type="Pfam" id="PF22791"/>
    </source>
</evidence>
<accession>A0ABV8D7C4</accession>
<evidence type="ECO:0000259" key="1">
    <source>
        <dbReference type="Pfam" id="PF10074"/>
    </source>
</evidence>
<feature type="domain" description="DUF7011" evidence="2">
    <location>
        <begin position="23"/>
        <end position="47"/>
    </location>
</feature>
<sequence length="190" mass="20601">MWLSSTDGLLHVRAVRAHGAVTRRFDLWRIPGRKRLAMDGHDLALTADLSALRMRLSLSGTLEDGGAYVGAVPLTPGLRGQLDGYREQAQALEGHAPEIPPVRPATRAALLHLRALQALDASQAGASHRDIAQALFGLEAVVLRWHDDGELRAQVRHLLRRAEAFMHGGYLSLASVLDPAAKPPGDEPVR</sequence>
<dbReference type="RefSeq" id="WP_055401864.1">
    <property type="nucleotide sequence ID" value="NZ_JAMXAX010000119.1"/>
</dbReference>
<evidence type="ECO:0000313" key="4">
    <source>
        <dbReference type="Proteomes" id="UP001595693"/>
    </source>
</evidence>
<comment type="caution">
    <text evidence="3">The sequence shown here is derived from an EMBL/GenBank/DDBJ whole genome shotgun (WGS) entry which is preliminary data.</text>
</comment>
<protein>
    <submittedName>
        <fullName evidence="3">DUF2285 domain-containing protein</fullName>
    </submittedName>
</protein>
<dbReference type="Pfam" id="PF10074">
    <property type="entry name" value="RovC_DNA-bd"/>
    <property type="match status" value="1"/>
</dbReference>
<dbReference type="Proteomes" id="UP001595693">
    <property type="component" value="Unassembled WGS sequence"/>
</dbReference>
<dbReference type="InterPro" id="IPR053895">
    <property type="entry name" value="DUF7011"/>
</dbReference>
<proteinExistence type="predicted"/>
<reference evidence="4" key="1">
    <citation type="journal article" date="2019" name="Int. J. Syst. Evol. Microbiol.">
        <title>The Global Catalogue of Microorganisms (GCM) 10K type strain sequencing project: providing services to taxonomists for standard genome sequencing and annotation.</title>
        <authorList>
            <consortium name="The Broad Institute Genomics Platform"/>
            <consortium name="The Broad Institute Genome Sequencing Center for Infectious Disease"/>
            <person name="Wu L."/>
            <person name="Ma J."/>
        </authorList>
    </citation>
    <scope>NUCLEOTIDE SEQUENCE [LARGE SCALE GENOMIC DNA]</scope>
    <source>
        <strain evidence="4">CCUG 2113</strain>
    </source>
</reference>
<keyword evidence="4" id="KW-1185">Reference proteome</keyword>
<organism evidence="3 4">
    <name type="scientific">Acidovorax facilis</name>
    <dbReference type="NCBI Taxonomy" id="12917"/>
    <lineage>
        <taxon>Bacteria</taxon>
        <taxon>Pseudomonadati</taxon>
        <taxon>Pseudomonadota</taxon>
        <taxon>Betaproteobacteria</taxon>
        <taxon>Burkholderiales</taxon>
        <taxon>Comamonadaceae</taxon>
        <taxon>Acidovorax</taxon>
    </lineage>
</organism>
<name>A0ABV8D7C4_9BURK</name>